<proteinExistence type="inferred from homology"/>
<dbReference type="SFLD" id="SFLDS00057">
    <property type="entry name" value="Glutaminase/Asparaginase"/>
    <property type="match status" value="1"/>
</dbReference>
<dbReference type="GO" id="GO:0006528">
    <property type="term" value="P:asparagine metabolic process"/>
    <property type="evidence" value="ECO:0007669"/>
    <property type="project" value="InterPro"/>
</dbReference>
<dbReference type="PROSITE" id="PS00917">
    <property type="entry name" value="ASN_GLN_ASE_2"/>
    <property type="match status" value="1"/>
</dbReference>
<dbReference type="RefSeq" id="WP_086536482.1">
    <property type="nucleotide sequence ID" value="NZ_NGFO01000020.1"/>
</dbReference>
<name>A0A243Q7R9_9ACTN</name>
<dbReference type="Gene3D" id="3.40.50.40">
    <property type="match status" value="1"/>
</dbReference>
<dbReference type="STRING" id="417102.CA982_17160"/>
<evidence type="ECO:0000259" key="9">
    <source>
        <dbReference type="Pfam" id="PF00710"/>
    </source>
</evidence>
<evidence type="ECO:0000256" key="1">
    <source>
        <dbReference type="ARBA" id="ARBA00010518"/>
    </source>
</evidence>
<evidence type="ECO:0000256" key="3">
    <source>
        <dbReference type="ARBA" id="ARBA00022801"/>
    </source>
</evidence>
<evidence type="ECO:0000313" key="11">
    <source>
        <dbReference type="EMBL" id="OUC77525.1"/>
    </source>
</evidence>
<comment type="similarity">
    <text evidence="1">Belongs to the asparaginase 1 family.</text>
</comment>
<evidence type="ECO:0000256" key="7">
    <source>
        <dbReference type="PROSITE-ProRule" id="PRU10099"/>
    </source>
</evidence>
<sequence length="387" mass="39305">MTRIAVIATGGTIASEATDDGVVATQTAARLVGRAGLGDVEVETVDLMTVGSYRLTLGHLRQISDAVGSLLARPTEPVDGVVITHGTDTMEETAILLDLVHDDPRPVVLTGAQRAGDTADGDGPGNLTDAVRVAATPSARDRGVMIVFAGQIIPARGARKIHTIALDAFRSVVSPPSGTVTDGQVCFGPTTPRPDPLPRPGAAFDDTRVDLVDVYPGADDALLRAAANCGAAGIVLAGTGIGNGNPAIVDAASDLVGDGLALVLSTRVPAGPVRGVYGNGGGADLVAAGVPPVSGLPATQARILLALLLSTGLTDSKPLAELISTYADLTPADAPGRAREAAEPRSGDVATRLDTVVHGDRFPTGRCATDVATTDLHTTERHTTKED</sequence>
<accession>A0A243Q7R9</accession>
<dbReference type="OrthoDB" id="9788068at2"/>
<dbReference type="Gene3D" id="3.40.50.1170">
    <property type="entry name" value="L-asparaginase, N-terminal domain"/>
    <property type="match status" value="1"/>
</dbReference>
<dbReference type="InterPro" id="IPR027474">
    <property type="entry name" value="L-asparaginase_N"/>
</dbReference>
<dbReference type="PIRSF" id="PIRSF001220">
    <property type="entry name" value="L-ASNase_gatD"/>
    <property type="match status" value="1"/>
</dbReference>
<dbReference type="PROSITE" id="PS00144">
    <property type="entry name" value="ASN_GLN_ASE_1"/>
    <property type="match status" value="1"/>
</dbReference>
<dbReference type="InterPro" id="IPR006034">
    <property type="entry name" value="Asparaginase/glutaminase-like"/>
</dbReference>
<dbReference type="Pfam" id="PF17763">
    <property type="entry name" value="Asparaginase_C"/>
    <property type="match status" value="1"/>
</dbReference>
<comment type="catalytic activity">
    <reaction evidence="4">
        <text>L-asparagine + H2O = L-aspartate + NH4(+)</text>
        <dbReference type="Rhea" id="RHEA:21016"/>
        <dbReference type="ChEBI" id="CHEBI:15377"/>
        <dbReference type="ChEBI" id="CHEBI:28938"/>
        <dbReference type="ChEBI" id="CHEBI:29991"/>
        <dbReference type="ChEBI" id="CHEBI:58048"/>
        <dbReference type="EC" id="3.5.1.1"/>
    </reaction>
</comment>
<dbReference type="SMART" id="SM00870">
    <property type="entry name" value="Asparaginase"/>
    <property type="match status" value="1"/>
</dbReference>
<comment type="caution">
    <text evidence="11">The sequence shown here is derived from an EMBL/GenBank/DDBJ whole genome shotgun (WGS) entry which is preliminary data.</text>
</comment>
<feature type="binding site" evidence="6">
    <location>
        <begin position="87"/>
        <end position="88"/>
    </location>
    <ligand>
        <name>substrate</name>
    </ligand>
</feature>
<gene>
    <name evidence="11" type="ORF">CA982_17160</name>
</gene>
<dbReference type="PANTHER" id="PTHR11707">
    <property type="entry name" value="L-ASPARAGINASE"/>
    <property type="match status" value="1"/>
</dbReference>
<dbReference type="EMBL" id="NGFO01000020">
    <property type="protein sequence ID" value="OUC77525.1"/>
    <property type="molecule type" value="Genomic_DNA"/>
</dbReference>
<keyword evidence="3" id="KW-0378">Hydrolase</keyword>
<dbReference type="InterPro" id="IPR027473">
    <property type="entry name" value="L-asparaginase_C"/>
</dbReference>
<dbReference type="Pfam" id="PF00710">
    <property type="entry name" value="Asparaginase"/>
    <property type="match status" value="1"/>
</dbReference>
<protein>
    <recommendedName>
        <fullName evidence="2">asparaginase</fullName>
        <ecNumber evidence="2">3.5.1.1</ecNumber>
    </recommendedName>
</protein>
<evidence type="ECO:0000256" key="5">
    <source>
        <dbReference type="PIRSR" id="PIRSR001220-1"/>
    </source>
</evidence>
<dbReference type="PROSITE" id="PS51732">
    <property type="entry name" value="ASN_GLN_ASE_3"/>
    <property type="match status" value="1"/>
</dbReference>
<dbReference type="Proteomes" id="UP000194632">
    <property type="component" value="Unassembled WGS sequence"/>
</dbReference>
<dbReference type="PIRSF" id="PIRSF500176">
    <property type="entry name" value="L_ASNase"/>
    <property type="match status" value="1"/>
</dbReference>
<feature type="active site" evidence="8">
    <location>
        <position position="87"/>
    </location>
</feature>
<feature type="domain" description="Asparaginase/glutaminase C-terminal" evidence="10">
    <location>
        <begin position="208"/>
        <end position="314"/>
    </location>
</feature>
<feature type="binding site" evidence="6">
    <location>
        <position position="52"/>
    </location>
    <ligand>
        <name>substrate</name>
    </ligand>
</feature>
<evidence type="ECO:0000256" key="6">
    <source>
        <dbReference type="PIRSR" id="PIRSR001220-2"/>
    </source>
</evidence>
<feature type="active site" description="O-isoaspartyl threonine intermediate" evidence="5">
    <location>
        <position position="12"/>
    </location>
</feature>
<organism evidence="11 12">
    <name type="scientific">Gordonia lacunae</name>
    <dbReference type="NCBI Taxonomy" id="417102"/>
    <lineage>
        <taxon>Bacteria</taxon>
        <taxon>Bacillati</taxon>
        <taxon>Actinomycetota</taxon>
        <taxon>Actinomycetes</taxon>
        <taxon>Mycobacteriales</taxon>
        <taxon>Gordoniaceae</taxon>
        <taxon>Gordonia</taxon>
    </lineage>
</organism>
<dbReference type="PRINTS" id="PR00139">
    <property type="entry name" value="ASNGLNASE"/>
</dbReference>
<dbReference type="EC" id="3.5.1.1" evidence="2"/>
<feature type="domain" description="L-asparaginase N-terminal" evidence="9">
    <location>
        <begin position="3"/>
        <end position="187"/>
    </location>
</feature>
<dbReference type="PANTHER" id="PTHR11707:SF28">
    <property type="entry name" value="60 KDA LYSOPHOSPHOLIPASE"/>
    <property type="match status" value="1"/>
</dbReference>
<evidence type="ECO:0000259" key="10">
    <source>
        <dbReference type="Pfam" id="PF17763"/>
    </source>
</evidence>
<dbReference type="InterPro" id="IPR004550">
    <property type="entry name" value="AsnASE_II"/>
</dbReference>
<dbReference type="InterPro" id="IPR020827">
    <property type="entry name" value="Asparaginase/glutaminase_AS1"/>
</dbReference>
<dbReference type="InterPro" id="IPR027475">
    <property type="entry name" value="Asparaginase/glutaminase_AS2"/>
</dbReference>
<dbReference type="SUPFAM" id="SSF53774">
    <property type="entry name" value="Glutaminase/Asparaginase"/>
    <property type="match status" value="1"/>
</dbReference>
<feature type="active site" evidence="7">
    <location>
        <position position="12"/>
    </location>
</feature>
<dbReference type="AlphaFoldDB" id="A0A243Q7R9"/>
<reference evidence="11 12" key="1">
    <citation type="submission" date="2017-05" db="EMBL/GenBank/DDBJ databases">
        <title>Biotechnological potential of actinobacteria isolated from South African environments.</title>
        <authorList>
            <person name="Le Roes-Hill M."/>
            <person name="Prins A."/>
            <person name="Durrell K.A."/>
        </authorList>
    </citation>
    <scope>NUCLEOTIDE SEQUENCE [LARGE SCALE GENOMIC DNA]</scope>
    <source>
        <strain evidence="11">BS2</strain>
    </source>
</reference>
<evidence type="ECO:0000313" key="12">
    <source>
        <dbReference type="Proteomes" id="UP000194632"/>
    </source>
</evidence>
<dbReference type="InterPro" id="IPR036152">
    <property type="entry name" value="Asp/glu_Ase-like_sf"/>
</dbReference>
<keyword evidence="12" id="KW-1185">Reference proteome</keyword>
<evidence type="ECO:0000256" key="4">
    <source>
        <dbReference type="ARBA" id="ARBA00049366"/>
    </source>
</evidence>
<evidence type="ECO:0000256" key="8">
    <source>
        <dbReference type="PROSITE-ProRule" id="PRU10100"/>
    </source>
</evidence>
<dbReference type="InterPro" id="IPR040919">
    <property type="entry name" value="Asparaginase_C"/>
</dbReference>
<evidence type="ECO:0000256" key="2">
    <source>
        <dbReference type="ARBA" id="ARBA00012920"/>
    </source>
</evidence>
<dbReference type="GO" id="GO:0004067">
    <property type="term" value="F:asparaginase activity"/>
    <property type="evidence" value="ECO:0007669"/>
    <property type="project" value="UniProtKB-UniRule"/>
</dbReference>
<dbReference type="InterPro" id="IPR037152">
    <property type="entry name" value="L-asparaginase_N_sf"/>
</dbReference>
<dbReference type="CDD" id="cd08964">
    <property type="entry name" value="L-asparaginase_II"/>
    <property type="match status" value="1"/>
</dbReference>